<accession>A0A2A5IW42</accession>
<evidence type="ECO:0000313" key="1">
    <source>
        <dbReference type="EMBL" id="PCK21336.1"/>
    </source>
</evidence>
<protein>
    <submittedName>
        <fullName evidence="1">Uncharacterized protein</fullName>
    </submittedName>
</protein>
<evidence type="ECO:0000313" key="2">
    <source>
        <dbReference type="Proteomes" id="UP000228754"/>
    </source>
</evidence>
<gene>
    <name evidence="1" type="ORF">CEY02_08695</name>
</gene>
<dbReference type="Proteomes" id="UP000228754">
    <property type="component" value="Unassembled WGS sequence"/>
</dbReference>
<dbReference type="OrthoDB" id="2990777at2"/>
<reference evidence="1 2" key="1">
    <citation type="submission" date="2017-06" db="EMBL/GenBank/DDBJ databases">
        <title>Draft Genome Sequence of Bacillus sp Strain 36R Isolated from saline sediment at Atanasia, Sonora, Mexico.</title>
        <authorList>
            <person name="Sanchez Diaz R."/>
            <person name="Quiroz Macias M.E."/>
            <person name="Ibarra Gamez J.C."/>
            <person name="Enciso Ibarra J."/>
            <person name="Gomez Gil B."/>
            <person name="Galaviz Silva L."/>
        </authorList>
    </citation>
    <scope>NUCLEOTIDE SEQUENCE [LARGE SCALE GENOMIC DNA]</scope>
    <source>
        <strain evidence="1 2">36R_ATNSAL</strain>
    </source>
</reference>
<sequence length="63" mass="7204">MYNEVNIDPLTKGNFHFALEIKGYGLLVQDQYINVYLTINKEGNNFTFFANLLITRLKASTSS</sequence>
<dbReference type="EMBL" id="NKHG01000062">
    <property type="protein sequence ID" value="PCK21336.1"/>
    <property type="molecule type" value="Genomic_DNA"/>
</dbReference>
<organism evidence="1 2">
    <name type="scientific">Bacillus pumilus</name>
    <name type="common">Bacillus mesentericus</name>
    <dbReference type="NCBI Taxonomy" id="1408"/>
    <lineage>
        <taxon>Bacteria</taxon>
        <taxon>Bacillati</taxon>
        <taxon>Bacillota</taxon>
        <taxon>Bacilli</taxon>
        <taxon>Bacillales</taxon>
        <taxon>Bacillaceae</taxon>
        <taxon>Bacillus</taxon>
    </lineage>
</organism>
<comment type="caution">
    <text evidence="1">The sequence shown here is derived from an EMBL/GenBank/DDBJ whole genome shotgun (WGS) entry which is preliminary data.</text>
</comment>
<name>A0A2A5IW42_BACPU</name>
<proteinExistence type="predicted"/>
<dbReference type="AlphaFoldDB" id="A0A2A5IW42"/>